<keyword evidence="8" id="KW-0496">Mitochondrion</keyword>
<dbReference type="InterPro" id="IPR002067">
    <property type="entry name" value="MCP"/>
</dbReference>
<comment type="similarity">
    <text evidence="2 11">Belongs to the mitochondrial carrier (TC 2.A.29) family.</text>
</comment>
<evidence type="ECO:0000256" key="5">
    <source>
        <dbReference type="ARBA" id="ARBA00022737"/>
    </source>
</evidence>
<dbReference type="Proteomes" id="UP000696485">
    <property type="component" value="Unassembled WGS sequence"/>
</dbReference>
<evidence type="ECO:0000256" key="11">
    <source>
        <dbReference type="RuleBase" id="RU000488"/>
    </source>
</evidence>
<comment type="caution">
    <text evidence="12">The sequence shown here is derived from an EMBL/GenBank/DDBJ whole genome shotgun (WGS) entry which is preliminary data.</text>
</comment>
<dbReference type="GO" id="GO:0005743">
    <property type="term" value="C:mitochondrial inner membrane"/>
    <property type="evidence" value="ECO:0007669"/>
    <property type="project" value="UniProtKB-SubCell"/>
</dbReference>
<keyword evidence="7" id="KW-1133">Transmembrane helix</keyword>
<evidence type="ECO:0000256" key="10">
    <source>
        <dbReference type="PROSITE-ProRule" id="PRU00282"/>
    </source>
</evidence>
<comment type="subcellular location">
    <subcellularLocation>
        <location evidence="1">Mitochondrion inner membrane</location>
        <topology evidence="1">Multi-pass membrane protein</topology>
    </subcellularLocation>
</comment>
<accession>A0A9P5VJP4</accession>
<dbReference type="PROSITE" id="PS50920">
    <property type="entry name" value="SOLCAR"/>
    <property type="match status" value="3"/>
</dbReference>
<evidence type="ECO:0000313" key="13">
    <source>
        <dbReference type="Proteomes" id="UP000696485"/>
    </source>
</evidence>
<dbReference type="EMBL" id="JAAAUY010000631">
    <property type="protein sequence ID" value="KAF9327763.1"/>
    <property type="molecule type" value="Genomic_DNA"/>
</dbReference>
<feature type="repeat" description="Solcar" evidence="10">
    <location>
        <begin position="17"/>
        <end position="102"/>
    </location>
</feature>
<dbReference type="InterPro" id="IPR044677">
    <property type="entry name" value="SLC25A3/Pic2/Mir1-like"/>
</dbReference>
<evidence type="ECO:0000256" key="7">
    <source>
        <dbReference type="ARBA" id="ARBA00022989"/>
    </source>
</evidence>
<dbReference type="FunFam" id="1.50.40.10:FF:000024">
    <property type="entry name" value="MIR1p Mitochondrial phosphate carrier"/>
    <property type="match status" value="1"/>
</dbReference>
<dbReference type="PANTHER" id="PTHR45671:SF12">
    <property type="entry name" value="MITOCHONDRIAL PHOSPHATE CARRIER PROTEIN"/>
    <property type="match status" value="1"/>
</dbReference>
<keyword evidence="4 10" id="KW-0812">Transmembrane</keyword>
<keyword evidence="3 11" id="KW-0813">Transport</keyword>
<keyword evidence="6" id="KW-0999">Mitochondrion inner membrane</keyword>
<dbReference type="GO" id="GO:0005315">
    <property type="term" value="F:phosphate transmembrane transporter activity"/>
    <property type="evidence" value="ECO:0007669"/>
    <property type="project" value="InterPro"/>
</dbReference>
<gene>
    <name evidence="12" type="primary">MIR1</name>
    <name evidence="12" type="ORF">BG006_008988</name>
</gene>
<reference evidence="12" key="1">
    <citation type="journal article" date="2020" name="Fungal Divers.">
        <title>Resolving the Mortierellaceae phylogeny through synthesis of multi-gene phylogenetics and phylogenomics.</title>
        <authorList>
            <person name="Vandepol N."/>
            <person name="Liber J."/>
            <person name="Desiro A."/>
            <person name="Na H."/>
            <person name="Kennedy M."/>
            <person name="Barry K."/>
            <person name="Grigoriev I.V."/>
            <person name="Miller A.N."/>
            <person name="O'Donnell K."/>
            <person name="Stajich J.E."/>
            <person name="Bonito G."/>
        </authorList>
    </citation>
    <scope>NUCLEOTIDE SEQUENCE</scope>
    <source>
        <strain evidence="12">NVP1</strain>
    </source>
</reference>
<evidence type="ECO:0000256" key="1">
    <source>
        <dbReference type="ARBA" id="ARBA00004448"/>
    </source>
</evidence>
<evidence type="ECO:0000256" key="2">
    <source>
        <dbReference type="ARBA" id="ARBA00006375"/>
    </source>
</evidence>
<dbReference type="InterPro" id="IPR018108">
    <property type="entry name" value="MCP_transmembrane"/>
</dbReference>
<dbReference type="PANTHER" id="PTHR45671">
    <property type="entry name" value="SOLUTE CARRIER FAMILY 25 (MITOCHONDRIAL CARRIER PHOSPHATE CARRIER), MEMBER 3, LIKE-RELATED-RELATED"/>
    <property type="match status" value="1"/>
</dbReference>
<evidence type="ECO:0000256" key="8">
    <source>
        <dbReference type="ARBA" id="ARBA00023128"/>
    </source>
</evidence>
<evidence type="ECO:0000256" key="3">
    <source>
        <dbReference type="ARBA" id="ARBA00022448"/>
    </source>
</evidence>
<feature type="repeat" description="Solcar" evidence="10">
    <location>
        <begin position="115"/>
        <end position="200"/>
    </location>
</feature>
<proteinExistence type="inferred from homology"/>
<keyword evidence="13" id="KW-1185">Reference proteome</keyword>
<keyword evidence="5" id="KW-0677">Repeat</keyword>
<dbReference type="Pfam" id="PF00153">
    <property type="entry name" value="Mito_carr"/>
    <property type="match status" value="3"/>
</dbReference>
<dbReference type="PRINTS" id="PR00926">
    <property type="entry name" value="MITOCARRIER"/>
</dbReference>
<protein>
    <submittedName>
        <fullName evidence="12">Mitochondrial phosphate carrier protein</fullName>
    </submittedName>
</protein>
<dbReference type="InterPro" id="IPR023395">
    <property type="entry name" value="MCP_dom_sf"/>
</dbReference>
<dbReference type="GO" id="GO:1990547">
    <property type="term" value="P:mitochondrial phosphate ion transmembrane transport"/>
    <property type="evidence" value="ECO:0007669"/>
    <property type="project" value="InterPro"/>
</dbReference>
<dbReference type="SUPFAM" id="SSF103506">
    <property type="entry name" value="Mitochondrial carrier"/>
    <property type="match status" value="1"/>
</dbReference>
<evidence type="ECO:0000256" key="4">
    <source>
        <dbReference type="ARBA" id="ARBA00022692"/>
    </source>
</evidence>
<evidence type="ECO:0000256" key="6">
    <source>
        <dbReference type="ARBA" id="ARBA00022792"/>
    </source>
</evidence>
<sequence>MSLTTKAQVSGIPTGVALYARFGLAGAIGCGVTHGVLTPVDVVKTRIQLDSKTYNKGIAGTFRQVIQAEGAGALFTGLGPTFTGYFLQGGLKFGGYEFWKKVLIDYVGQENAVKNRAAIYLVGSGIAEFIADIALCPLEAVRIRLVSQPTFANGLVSGFTRLVKEEGVYRGLYSGFGPIVLKQVPYTMSKFVVYERAYETLLRRVGDPKQLAPSTMTAMNFAAGLIAGVAAAVVSHPADTLLSNINKATGTGSIVSRLSGLARELRFRGLFLGLGPRIVMVGTMNAFQFAIYGDLKRIFGASNGIEIRMMQG</sequence>
<evidence type="ECO:0000313" key="12">
    <source>
        <dbReference type="EMBL" id="KAF9327763.1"/>
    </source>
</evidence>
<keyword evidence="9 10" id="KW-0472">Membrane</keyword>
<dbReference type="AlphaFoldDB" id="A0A9P5VJP4"/>
<feature type="repeat" description="Solcar" evidence="10">
    <location>
        <begin position="215"/>
        <end position="298"/>
    </location>
</feature>
<organism evidence="12 13">
    <name type="scientific">Podila minutissima</name>
    <dbReference type="NCBI Taxonomy" id="64525"/>
    <lineage>
        <taxon>Eukaryota</taxon>
        <taxon>Fungi</taxon>
        <taxon>Fungi incertae sedis</taxon>
        <taxon>Mucoromycota</taxon>
        <taxon>Mortierellomycotina</taxon>
        <taxon>Mortierellomycetes</taxon>
        <taxon>Mortierellales</taxon>
        <taxon>Mortierellaceae</taxon>
        <taxon>Podila</taxon>
    </lineage>
</organism>
<name>A0A9P5VJP4_9FUNG</name>
<dbReference type="Gene3D" id="1.50.40.10">
    <property type="entry name" value="Mitochondrial carrier domain"/>
    <property type="match status" value="1"/>
</dbReference>
<evidence type="ECO:0000256" key="9">
    <source>
        <dbReference type="ARBA" id="ARBA00023136"/>
    </source>
</evidence>